<feature type="active site" description="Proton acceptor; specific for D-alanine" evidence="7">
    <location>
        <position position="35"/>
    </location>
</feature>
<accession>A0A8J3AR85</accession>
<dbReference type="PANTHER" id="PTHR30511">
    <property type="entry name" value="ALANINE RACEMASE"/>
    <property type="match status" value="1"/>
</dbReference>
<dbReference type="GO" id="GO:0030170">
    <property type="term" value="F:pyridoxal phosphate binding"/>
    <property type="evidence" value="ECO:0007669"/>
    <property type="project" value="UniProtKB-UniRule"/>
</dbReference>
<keyword evidence="6 7" id="KW-0413">Isomerase</keyword>
<reference evidence="12" key="1">
    <citation type="journal article" date="2019" name="Int. J. Syst. Evol. Microbiol.">
        <title>The Global Catalogue of Microorganisms (GCM) 10K type strain sequencing project: providing services to taxonomists for standard genome sequencing and annotation.</title>
        <authorList>
            <consortium name="The Broad Institute Genomics Platform"/>
            <consortium name="The Broad Institute Genome Sequencing Center for Infectious Disease"/>
            <person name="Wu L."/>
            <person name="Ma J."/>
        </authorList>
    </citation>
    <scope>NUCLEOTIDE SEQUENCE [LARGE SCALE GENOMIC DNA]</scope>
    <source>
        <strain evidence="12">CCM 2767</strain>
    </source>
</reference>
<evidence type="ECO:0000313" key="11">
    <source>
        <dbReference type="EMBL" id="GGI17340.1"/>
    </source>
</evidence>
<dbReference type="GO" id="GO:0030632">
    <property type="term" value="P:D-alanine biosynthetic process"/>
    <property type="evidence" value="ECO:0007669"/>
    <property type="project" value="UniProtKB-UniRule"/>
</dbReference>
<dbReference type="FunFam" id="2.40.37.10:FF:000002">
    <property type="entry name" value="Alanine racemase"/>
    <property type="match status" value="1"/>
</dbReference>
<dbReference type="InterPro" id="IPR020622">
    <property type="entry name" value="Ala_racemase_pyridoxalP-BS"/>
</dbReference>
<dbReference type="InterPro" id="IPR001608">
    <property type="entry name" value="Ala_racemase_N"/>
</dbReference>
<gene>
    <name evidence="11" type="primary">alr</name>
    <name evidence="11" type="ORF">GCM10008066_08490</name>
</gene>
<feature type="binding site" evidence="7 9">
    <location>
        <position position="303"/>
    </location>
    <ligand>
        <name>substrate</name>
    </ligand>
</feature>
<dbReference type="EC" id="5.1.1.1" evidence="4 7"/>
<feature type="active site" description="Proton acceptor; specific for L-alanine" evidence="7">
    <location>
        <position position="255"/>
    </location>
</feature>
<evidence type="ECO:0000256" key="7">
    <source>
        <dbReference type="HAMAP-Rule" id="MF_01201"/>
    </source>
</evidence>
<dbReference type="EMBL" id="BMDI01000001">
    <property type="protein sequence ID" value="GGI17340.1"/>
    <property type="molecule type" value="Genomic_DNA"/>
</dbReference>
<dbReference type="SMART" id="SM01005">
    <property type="entry name" value="Ala_racemase_C"/>
    <property type="match status" value="1"/>
</dbReference>
<dbReference type="Gene3D" id="2.40.37.10">
    <property type="entry name" value="Lyase, Ornithine Decarboxylase, Chain A, domain 1"/>
    <property type="match status" value="1"/>
</dbReference>
<dbReference type="RefSeq" id="WP_188380020.1">
    <property type="nucleotide sequence ID" value="NZ_BMDI01000001.1"/>
</dbReference>
<evidence type="ECO:0000256" key="5">
    <source>
        <dbReference type="ARBA" id="ARBA00022898"/>
    </source>
</evidence>
<evidence type="ECO:0000256" key="2">
    <source>
        <dbReference type="ARBA" id="ARBA00001933"/>
    </source>
</evidence>
<dbReference type="Pfam" id="PF01168">
    <property type="entry name" value="Ala_racemase_N"/>
    <property type="match status" value="1"/>
</dbReference>
<dbReference type="CDD" id="cd06827">
    <property type="entry name" value="PLPDE_III_AR_proteobact"/>
    <property type="match status" value="1"/>
</dbReference>
<evidence type="ECO:0000256" key="6">
    <source>
        <dbReference type="ARBA" id="ARBA00023235"/>
    </source>
</evidence>
<keyword evidence="5 7" id="KW-0663">Pyridoxal phosphate</keyword>
<comment type="catalytic activity">
    <reaction evidence="1 7">
        <text>L-alanine = D-alanine</text>
        <dbReference type="Rhea" id="RHEA:20249"/>
        <dbReference type="ChEBI" id="CHEBI:57416"/>
        <dbReference type="ChEBI" id="CHEBI:57972"/>
        <dbReference type="EC" id="5.1.1.1"/>
    </reaction>
</comment>
<dbReference type="PRINTS" id="PR00992">
    <property type="entry name" value="ALARACEMASE"/>
</dbReference>
<evidence type="ECO:0000256" key="3">
    <source>
        <dbReference type="ARBA" id="ARBA00007880"/>
    </source>
</evidence>
<dbReference type="SUPFAM" id="SSF51419">
    <property type="entry name" value="PLP-binding barrel"/>
    <property type="match status" value="1"/>
</dbReference>
<dbReference type="FunFam" id="3.20.20.10:FF:000002">
    <property type="entry name" value="Alanine racemase"/>
    <property type="match status" value="1"/>
</dbReference>
<comment type="similarity">
    <text evidence="3 7">Belongs to the alanine racemase family.</text>
</comment>
<sequence length="360" mass="38719">MPRPLVATVDIAALQHNLDVAKAHAPHAKIWAIVKANAYGHGLERAIRGFSKADGLGLIEPEAALALRELGWSKRILLLEGCFDAADLHAAAAHHIDIVVHSMEQLVLLERAELAEQVDVHLKINSGMNRLGFIPAICRDVYERLRSLPYVRNISFLTHFANADDAFNPALPLSEQMHRFQMATQGLEGERCLSNSAADLLHADCAADWVRPGIMLYGATPSPQTAASFGLQPAMTLRSEIIGIQHIARGDAVGYGSRFVAESPMTIGVVACGYADGYPRHAPTGTPVLVDGIKTRMVGRVSMDMITVDLTHLQNAKVGSSVTLWGDGLPIDDVASAAGTVGYELMCAVAPRVRMIEVNG</sequence>
<comment type="pathway">
    <text evidence="7">Amino-acid biosynthesis; D-alanine biosynthesis; D-alanine from L-alanine: step 1/1.</text>
</comment>
<dbReference type="Gene3D" id="3.20.20.10">
    <property type="entry name" value="Alanine racemase"/>
    <property type="match status" value="1"/>
</dbReference>
<feature type="modified residue" description="N6-(pyridoxal phosphate)lysine" evidence="7 8">
    <location>
        <position position="35"/>
    </location>
</feature>
<dbReference type="HAMAP" id="MF_01201">
    <property type="entry name" value="Ala_racemase"/>
    <property type="match status" value="1"/>
</dbReference>
<dbReference type="Proteomes" id="UP000642180">
    <property type="component" value="Unassembled WGS sequence"/>
</dbReference>
<dbReference type="AlphaFoldDB" id="A0A8J3AR85"/>
<dbReference type="GO" id="GO:0005829">
    <property type="term" value="C:cytosol"/>
    <property type="evidence" value="ECO:0007669"/>
    <property type="project" value="TreeGrafter"/>
</dbReference>
<organism evidence="11 12">
    <name type="scientific">Oxalicibacterium faecigallinarum</name>
    <dbReference type="NCBI Taxonomy" id="573741"/>
    <lineage>
        <taxon>Bacteria</taxon>
        <taxon>Pseudomonadati</taxon>
        <taxon>Pseudomonadota</taxon>
        <taxon>Betaproteobacteria</taxon>
        <taxon>Burkholderiales</taxon>
        <taxon>Oxalobacteraceae</taxon>
        <taxon>Oxalicibacterium</taxon>
    </lineage>
</organism>
<protein>
    <recommendedName>
        <fullName evidence="4 7">Alanine racemase</fullName>
        <ecNumber evidence="4 7">5.1.1.1</ecNumber>
    </recommendedName>
</protein>
<dbReference type="UniPathway" id="UPA00042">
    <property type="reaction ID" value="UER00497"/>
</dbReference>
<dbReference type="PANTHER" id="PTHR30511:SF0">
    <property type="entry name" value="ALANINE RACEMASE, CATABOLIC-RELATED"/>
    <property type="match status" value="1"/>
</dbReference>
<comment type="caution">
    <text evidence="11">The sequence shown here is derived from an EMBL/GenBank/DDBJ whole genome shotgun (WGS) entry which is preliminary data.</text>
</comment>
<feature type="binding site" evidence="7 9">
    <location>
        <position position="130"/>
    </location>
    <ligand>
        <name>substrate</name>
    </ligand>
</feature>
<dbReference type="InterPro" id="IPR029066">
    <property type="entry name" value="PLP-binding_barrel"/>
</dbReference>
<dbReference type="GO" id="GO:0008784">
    <property type="term" value="F:alanine racemase activity"/>
    <property type="evidence" value="ECO:0007669"/>
    <property type="project" value="UniProtKB-UniRule"/>
</dbReference>
<comment type="cofactor">
    <cofactor evidence="2 7 8">
        <name>pyridoxal 5'-phosphate</name>
        <dbReference type="ChEBI" id="CHEBI:597326"/>
    </cofactor>
</comment>
<keyword evidence="12" id="KW-1185">Reference proteome</keyword>
<evidence type="ECO:0000259" key="10">
    <source>
        <dbReference type="SMART" id="SM01005"/>
    </source>
</evidence>
<dbReference type="InterPro" id="IPR000821">
    <property type="entry name" value="Ala_racemase"/>
</dbReference>
<name>A0A8J3AR85_9BURK</name>
<dbReference type="PROSITE" id="PS00395">
    <property type="entry name" value="ALANINE_RACEMASE"/>
    <property type="match status" value="1"/>
</dbReference>
<evidence type="ECO:0000256" key="1">
    <source>
        <dbReference type="ARBA" id="ARBA00000316"/>
    </source>
</evidence>
<evidence type="ECO:0000256" key="9">
    <source>
        <dbReference type="PIRSR" id="PIRSR600821-52"/>
    </source>
</evidence>
<dbReference type="SUPFAM" id="SSF50621">
    <property type="entry name" value="Alanine racemase C-terminal domain-like"/>
    <property type="match status" value="1"/>
</dbReference>
<feature type="domain" description="Alanine racemase C-terminal" evidence="10">
    <location>
        <begin position="234"/>
        <end position="358"/>
    </location>
</feature>
<dbReference type="NCBIfam" id="TIGR00492">
    <property type="entry name" value="alr"/>
    <property type="match status" value="1"/>
</dbReference>
<proteinExistence type="inferred from homology"/>
<evidence type="ECO:0000313" key="12">
    <source>
        <dbReference type="Proteomes" id="UP000642180"/>
    </source>
</evidence>
<dbReference type="InterPro" id="IPR011079">
    <property type="entry name" value="Ala_racemase_C"/>
</dbReference>
<evidence type="ECO:0000256" key="4">
    <source>
        <dbReference type="ARBA" id="ARBA00013089"/>
    </source>
</evidence>
<dbReference type="Pfam" id="PF00842">
    <property type="entry name" value="Ala_racemase_C"/>
    <property type="match status" value="1"/>
</dbReference>
<dbReference type="InterPro" id="IPR009006">
    <property type="entry name" value="Ala_racemase/Decarboxylase_C"/>
</dbReference>
<comment type="function">
    <text evidence="7">Catalyzes the interconversion of L-alanine and D-alanine. May also act on other amino acids.</text>
</comment>
<evidence type="ECO:0000256" key="8">
    <source>
        <dbReference type="PIRSR" id="PIRSR600821-50"/>
    </source>
</evidence>